<accession>A0A197KDS9</accession>
<sequence length="160" mass="18153">MSHYHRRSLYLSLFVLRRRRRLLYRCFEKPITTMGPVVYSYFSPTIRLGRSVGSHARERLVMPQNPPPSSGLITKDIIALSSSGKRCFRTPARAGRAYARARPAVLYRDYPGLKSTNRFPPPIKQENVPSTMPVIAHRVPSVGSSQGVYSSPSFQREAFL</sequence>
<dbReference type="EMBL" id="KV442014">
    <property type="protein sequence ID" value="OAQ35333.1"/>
    <property type="molecule type" value="Genomic_DNA"/>
</dbReference>
<reference evidence="1 2" key="1">
    <citation type="submission" date="2016-05" db="EMBL/GenBank/DDBJ databases">
        <title>Genome sequencing reveals origins of a unique bacterial endosymbiosis in the earliest lineages of terrestrial Fungi.</title>
        <authorList>
            <consortium name="DOE Joint Genome Institute"/>
            <person name="Uehling J."/>
            <person name="Gryganskyi A."/>
            <person name="Hameed K."/>
            <person name="Tschaplinski T."/>
            <person name="Misztal P."/>
            <person name="Wu S."/>
            <person name="Desiro A."/>
            <person name="Vande Pol N."/>
            <person name="Du Z.-Y."/>
            <person name="Zienkiewicz A."/>
            <person name="Zienkiewicz K."/>
            <person name="Morin E."/>
            <person name="Tisserant E."/>
            <person name="Splivallo R."/>
            <person name="Hainaut M."/>
            <person name="Henrissat B."/>
            <person name="Ohm R."/>
            <person name="Kuo A."/>
            <person name="Yan J."/>
            <person name="Lipzen A."/>
            <person name="Nolan M."/>
            <person name="Labutti K."/>
            <person name="Barry K."/>
            <person name="Goldstein A."/>
            <person name="Labbe J."/>
            <person name="Schadt C."/>
            <person name="Tuskan G."/>
            <person name="Grigoriev I."/>
            <person name="Martin F."/>
            <person name="Vilgalys R."/>
            <person name="Bonito G."/>
        </authorList>
    </citation>
    <scope>NUCLEOTIDE SEQUENCE [LARGE SCALE GENOMIC DNA]</scope>
    <source>
        <strain evidence="1 2">AG-77</strain>
    </source>
</reference>
<name>A0A197KDS9_9FUNG</name>
<dbReference type="AlphaFoldDB" id="A0A197KDS9"/>
<proteinExistence type="predicted"/>
<gene>
    <name evidence="1" type="ORF">K457DRAFT_571758</name>
</gene>
<evidence type="ECO:0000313" key="1">
    <source>
        <dbReference type="EMBL" id="OAQ35333.1"/>
    </source>
</evidence>
<evidence type="ECO:0000313" key="2">
    <source>
        <dbReference type="Proteomes" id="UP000078512"/>
    </source>
</evidence>
<organism evidence="1 2">
    <name type="scientific">Linnemannia elongata AG-77</name>
    <dbReference type="NCBI Taxonomy" id="1314771"/>
    <lineage>
        <taxon>Eukaryota</taxon>
        <taxon>Fungi</taxon>
        <taxon>Fungi incertae sedis</taxon>
        <taxon>Mucoromycota</taxon>
        <taxon>Mortierellomycotina</taxon>
        <taxon>Mortierellomycetes</taxon>
        <taxon>Mortierellales</taxon>
        <taxon>Mortierellaceae</taxon>
        <taxon>Linnemannia</taxon>
    </lineage>
</organism>
<protein>
    <submittedName>
        <fullName evidence="1">Uncharacterized protein</fullName>
    </submittedName>
</protein>
<keyword evidence="2" id="KW-1185">Reference proteome</keyword>
<dbReference type="Proteomes" id="UP000078512">
    <property type="component" value="Unassembled WGS sequence"/>
</dbReference>